<keyword evidence="1" id="KW-0472">Membrane</keyword>
<protein>
    <submittedName>
        <fullName evidence="2">Uncharacterized protein</fullName>
    </submittedName>
</protein>
<organism evidence="2 3">
    <name type="scientific">Rhododendron simsii</name>
    <name type="common">Sims's rhododendron</name>
    <dbReference type="NCBI Taxonomy" id="118357"/>
    <lineage>
        <taxon>Eukaryota</taxon>
        <taxon>Viridiplantae</taxon>
        <taxon>Streptophyta</taxon>
        <taxon>Embryophyta</taxon>
        <taxon>Tracheophyta</taxon>
        <taxon>Spermatophyta</taxon>
        <taxon>Magnoliopsida</taxon>
        <taxon>eudicotyledons</taxon>
        <taxon>Gunneridae</taxon>
        <taxon>Pentapetalae</taxon>
        <taxon>asterids</taxon>
        <taxon>Ericales</taxon>
        <taxon>Ericaceae</taxon>
        <taxon>Ericoideae</taxon>
        <taxon>Rhodoreae</taxon>
        <taxon>Rhododendron</taxon>
    </lineage>
</organism>
<keyword evidence="3" id="KW-1185">Reference proteome</keyword>
<evidence type="ECO:0000256" key="1">
    <source>
        <dbReference type="SAM" id="Phobius"/>
    </source>
</evidence>
<evidence type="ECO:0000313" key="3">
    <source>
        <dbReference type="Proteomes" id="UP000626092"/>
    </source>
</evidence>
<feature type="transmembrane region" description="Helical" evidence="1">
    <location>
        <begin position="23"/>
        <end position="45"/>
    </location>
</feature>
<accession>A0A834GQI4</accession>
<evidence type="ECO:0000313" key="2">
    <source>
        <dbReference type="EMBL" id="KAF7140319.1"/>
    </source>
</evidence>
<keyword evidence="1" id="KW-1133">Transmembrane helix</keyword>
<dbReference type="Proteomes" id="UP000626092">
    <property type="component" value="Unassembled WGS sequence"/>
</dbReference>
<dbReference type="OrthoDB" id="1749903at2759"/>
<gene>
    <name evidence="2" type="ORF">RHSIM_Rhsim06G0107500</name>
</gene>
<sequence>MVQLLIPIWEEEYERTGMHDASFPFLAAFISFSFLVVVVFFISFLQVMEKEALRLLSWLASSQAAEDINSDDELARETILTPLLQRWIRCWKKLMWILRVNPNRSVKIFLILLTIQIRLEGGIFFC</sequence>
<name>A0A834GQI4_RHOSS</name>
<proteinExistence type="predicted"/>
<reference evidence="2" key="1">
    <citation type="submission" date="2019-11" db="EMBL/GenBank/DDBJ databases">
        <authorList>
            <person name="Liu Y."/>
            <person name="Hou J."/>
            <person name="Li T.-Q."/>
            <person name="Guan C.-H."/>
            <person name="Wu X."/>
            <person name="Wu H.-Z."/>
            <person name="Ling F."/>
            <person name="Zhang R."/>
            <person name="Shi X.-G."/>
            <person name="Ren J.-P."/>
            <person name="Chen E.-F."/>
            <person name="Sun J.-M."/>
        </authorList>
    </citation>
    <scope>NUCLEOTIDE SEQUENCE</scope>
    <source>
        <strain evidence="2">Adult_tree_wgs_1</strain>
        <tissue evidence="2">Leaves</tissue>
    </source>
</reference>
<comment type="caution">
    <text evidence="2">The sequence shown here is derived from an EMBL/GenBank/DDBJ whole genome shotgun (WGS) entry which is preliminary data.</text>
</comment>
<keyword evidence="1" id="KW-0812">Transmembrane</keyword>
<dbReference type="AlphaFoldDB" id="A0A834GQI4"/>
<dbReference type="EMBL" id="WJXA01000006">
    <property type="protein sequence ID" value="KAF7140319.1"/>
    <property type="molecule type" value="Genomic_DNA"/>
</dbReference>